<dbReference type="PRINTS" id="PR00598">
    <property type="entry name" value="HTHMARR"/>
</dbReference>
<reference evidence="5 6" key="2">
    <citation type="journal article" date="2010" name="J. Bacteriol.">
        <title>Complete genome sequence of Beijerinckia indica subsp. indica.</title>
        <authorList>
            <person name="Tamas I."/>
            <person name="Dedysh S.N."/>
            <person name="Liesack W."/>
            <person name="Stott M.B."/>
            <person name="Alam M."/>
            <person name="Murrell J.C."/>
            <person name="Dunfield P.F."/>
        </authorList>
    </citation>
    <scope>NUCLEOTIDE SEQUENCE [LARGE SCALE GENOMIC DNA]</scope>
    <source>
        <strain evidence="6">ATCC 9039 / DSM 1715 / NCIMB 8712</strain>
    </source>
</reference>
<evidence type="ECO:0000256" key="3">
    <source>
        <dbReference type="ARBA" id="ARBA00023163"/>
    </source>
</evidence>
<organism evidence="5 6">
    <name type="scientific">Beijerinckia indica subsp. indica (strain ATCC 9039 / DSM 1715 / NCIMB 8712)</name>
    <dbReference type="NCBI Taxonomy" id="395963"/>
    <lineage>
        <taxon>Bacteria</taxon>
        <taxon>Pseudomonadati</taxon>
        <taxon>Pseudomonadota</taxon>
        <taxon>Alphaproteobacteria</taxon>
        <taxon>Hyphomicrobiales</taxon>
        <taxon>Beijerinckiaceae</taxon>
        <taxon>Beijerinckia</taxon>
    </lineage>
</organism>
<keyword evidence="1" id="KW-0805">Transcription regulation</keyword>
<dbReference type="GO" id="GO:0003700">
    <property type="term" value="F:DNA-binding transcription factor activity"/>
    <property type="evidence" value="ECO:0007669"/>
    <property type="project" value="InterPro"/>
</dbReference>
<evidence type="ECO:0000313" key="6">
    <source>
        <dbReference type="Proteomes" id="UP000001695"/>
    </source>
</evidence>
<dbReference type="PANTHER" id="PTHR33164">
    <property type="entry name" value="TRANSCRIPTIONAL REGULATOR, MARR FAMILY"/>
    <property type="match status" value="1"/>
</dbReference>
<dbReference type="STRING" id="395963.Bind_1235"/>
<feature type="domain" description="HTH marR-type" evidence="4">
    <location>
        <begin position="6"/>
        <end position="138"/>
    </location>
</feature>
<evidence type="ECO:0000256" key="1">
    <source>
        <dbReference type="ARBA" id="ARBA00023015"/>
    </source>
</evidence>
<dbReference type="InterPro" id="IPR023187">
    <property type="entry name" value="Tscrpt_reg_MarR-type_CS"/>
</dbReference>
<evidence type="ECO:0000313" key="5">
    <source>
        <dbReference type="EMBL" id="ACB94877.1"/>
    </source>
</evidence>
<dbReference type="InterPro" id="IPR036390">
    <property type="entry name" value="WH_DNA-bd_sf"/>
</dbReference>
<dbReference type="InterPro" id="IPR000835">
    <property type="entry name" value="HTH_MarR-typ"/>
</dbReference>
<dbReference type="SUPFAM" id="SSF46785">
    <property type="entry name" value="Winged helix' DNA-binding domain"/>
    <property type="match status" value="1"/>
</dbReference>
<dbReference type="KEGG" id="bid:Bind_1235"/>
<reference evidence="6" key="1">
    <citation type="submission" date="2008-03" db="EMBL/GenBank/DDBJ databases">
        <title>Complete sequence of chromosome of Beijerinckia indica subsp. indica ATCC 9039.</title>
        <authorList>
            <consortium name="US DOE Joint Genome Institute"/>
            <person name="Copeland A."/>
            <person name="Lucas S."/>
            <person name="Lapidus A."/>
            <person name="Glavina del Rio T."/>
            <person name="Dalin E."/>
            <person name="Tice H."/>
            <person name="Bruce D."/>
            <person name="Goodwin L."/>
            <person name="Pitluck S."/>
            <person name="LaButti K."/>
            <person name="Schmutz J."/>
            <person name="Larimer F."/>
            <person name="Land M."/>
            <person name="Hauser L."/>
            <person name="Kyrpides N."/>
            <person name="Mikhailova N."/>
            <person name="Dunfield P.F."/>
            <person name="Dedysh S.N."/>
            <person name="Liesack W."/>
            <person name="Saw J.H."/>
            <person name="Alam M."/>
            <person name="Chen Y."/>
            <person name="Murrell J.C."/>
            <person name="Richardson P."/>
        </authorList>
    </citation>
    <scope>NUCLEOTIDE SEQUENCE [LARGE SCALE GENOMIC DNA]</scope>
    <source>
        <strain evidence="6">ATCC 9039 / DSM 1715 / NCIMB 8712</strain>
    </source>
</reference>
<gene>
    <name evidence="5" type="ordered locus">Bind_1235</name>
</gene>
<dbReference type="HOGENOM" id="CLU_083287_35_0_5"/>
<accession>B2IJK3</accession>
<dbReference type="EMBL" id="CP001016">
    <property type="protein sequence ID" value="ACB94877.1"/>
    <property type="molecule type" value="Genomic_DNA"/>
</dbReference>
<dbReference type="PROSITE" id="PS01117">
    <property type="entry name" value="HTH_MARR_1"/>
    <property type="match status" value="1"/>
</dbReference>
<dbReference type="AlphaFoldDB" id="B2IJK3"/>
<keyword evidence="2" id="KW-0238">DNA-binding</keyword>
<keyword evidence="6" id="KW-1185">Reference proteome</keyword>
<evidence type="ECO:0000259" key="4">
    <source>
        <dbReference type="PROSITE" id="PS50995"/>
    </source>
</evidence>
<dbReference type="RefSeq" id="WP_012384234.1">
    <property type="nucleotide sequence ID" value="NC_010581.1"/>
</dbReference>
<dbReference type="InterPro" id="IPR036388">
    <property type="entry name" value="WH-like_DNA-bd_sf"/>
</dbReference>
<dbReference type="OrthoDB" id="2287011at2"/>
<dbReference type="Gene3D" id="1.10.10.10">
    <property type="entry name" value="Winged helix-like DNA-binding domain superfamily/Winged helix DNA-binding domain"/>
    <property type="match status" value="1"/>
</dbReference>
<dbReference type="PANTHER" id="PTHR33164:SF105">
    <property type="entry name" value="TRANSCRIPTIONAL REPRESSOR PROTEIN-RELATED"/>
    <property type="match status" value="1"/>
</dbReference>
<sequence length="144" mass="16199">MADEPQICSCAALRQATRHVSRLYDEALAPLGLSLNQYSILAKLSRFGPHTVQALADRLVMDRSTLGHLLRPLERAGWIKIGVSPSDKRQRVISLTPSGSQLMQEAQPLWARAEQRFQSLFGEDNVRMLQTVMKQVIEMDLTRA</sequence>
<dbReference type="SMART" id="SM00347">
    <property type="entry name" value="HTH_MARR"/>
    <property type="match status" value="1"/>
</dbReference>
<proteinExistence type="predicted"/>
<evidence type="ECO:0000256" key="2">
    <source>
        <dbReference type="ARBA" id="ARBA00023125"/>
    </source>
</evidence>
<dbReference type="Pfam" id="PF01047">
    <property type="entry name" value="MarR"/>
    <property type="match status" value="1"/>
</dbReference>
<dbReference type="eggNOG" id="COG1846">
    <property type="taxonomic scope" value="Bacteria"/>
</dbReference>
<dbReference type="PROSITE" id="PS50995">
    <property type="entry name" value="HTH_MARR_2"/>
    <property type="match status" value="1"/>
</dbReference>
<dbReference type="Proteomes" id="UP000001695">
    <property type="component" value="Chromosome"/>
</dbReference>
<dbReference type="InterPro" id="IPR039422">
    <property type="entry name" value="MarR/SlyA-like"/>
</dbReference>
<dbReference type="GO" id="GO:0003677">
    <property type="term" value="F:DNA binding"/>
    <property type="evidence" value="ECO:0007669"/>
    <property type="project" value="UniProtKB-KW"/>
</dbReference>
<name>B2IJK3_BEII9</name>
<dbReference type="GO" id="GO:0006950">
    <property type="term" value="P:response to stress"/>
    <property type="evidence" value="ECO:0007669"/>
    <property type="project" value="TreeGrafter"/>
</dbReference>
<keyword evidence="3" id="KW-0804">Transcription</keyword>
<protein>
    <submittedName>
        <fullName evidence="5">Transcriptional regulator, MarR family</fullName>
    </submittedName>
</protein>